<accession>A0A2H3KK57</accession>
<name>A0A2H3KK57_9FLAO</name>
<comment type="caution">
    <text evidence="2">The sequence shown here is derived from an EMBL/GenBank/DDBJ whole genome shotgun (WGS) entry which is preliminary data.</text>
</comment>
<dbReference type="Proteomes" id="UP000220828">
    <property type="component" value="Unassembled WGS sequence"/>
</dbReference>
<feature type="chain" id="PRO_5013621905" description="Organic solvent tolerance-like N-terminal domain-containing protein" evidence="1">
    <location>
        <begin position="23"/>
        <end position="209"/>
    </location>
</feature>
<keyword evidence="1" id="KW-0732">Signal</keyword>
<evidence type="ECO:0000313" key="3">
    <source>
        <dbReference type="Proteomes" id="UP000220828"/>
    </source>
</evidence>
<evidence type="ECO:0000256" key="1">
    <source>
        <dbReference type="SAM" id="SignalP"/>
    </source>
</evidence>
<evidence type="ECO:0008006" key="4">
    <source>
        <dbReference type="Google" id="ProtNLM"/>
    </source>
</evidence>
<evidence type="ECO:0000313" key="2">
    <source>
        <dbReference type="EMBL" id="PDS22830.1"/>
    </source>
</evidence>
<gene>
    <name evidence="2" type="ORF">B0A77_12220</name>
</gene>
<organism evidence="2 3">
    <name type="scientific">Flavobacterium branchiophilum</name>
    <dbReference type="NCBI Taxonomy" id="55197"/>
    <lineage>
        <taxon>Bacteria</taxon>
        <taxon>Pseudomonadati</taxon>
        <taxon>Bacteroidota</taxon>
        <taxon>Flavobacteriia</taxon>
        <taxon>Flavobacteriales</taxon>
        <taxon>Flavobacteriaceae</taxon>
        <taxon>Flavobacterium</taxon>
    </lineage>
</organism>
<dbReference type="EMBL" id="PCMW01000078">
    <property type="protein sequence ID" value="PDS22830.1"/>
    <property type="molecule type" value="Genomic_DNA"/>
</dbReference>
<dbReference type="AlphaFoldDB" id="A0A2H3KK57"/>
<proteinExistence type="predicted"/>
<protein>
    <recommendedName>
        <fullName evidence="4">Organic solvent tolerance-like N-terminal domain-containing protein</fullName>
    </recommendedName>
</protein>
<feature type="signal peptide" evidence="1">
    <location>
        <begin position="1"/>
        <end position="22"/>
    </location>
</feature>
<reference evidence="2 3" key="1">
    <citation type="submission" date="2017-09" db="EMBL/GenBank/DDBJ databases">
        <title>Whole genomes of Flavobacteriaceae.</title>
        <authorList>
            <person name="Stine C."/>
            <person name="Li C."/>
            <person name="Tadesse D."/>
        </authorList>
    </citation>
    <scope>NUCLEOTIDE SEQUENCE [LARGE SCALE GENOMIC DNA]</scope>
    <source>
        <strain evidence="2 3">ATCC 35036</strain>
    </source>
</reference>
<dbReference type="RefSeq" id="WP_097554625.1">
    <property type="nucleotide sequence ID" value="NZ_PCMW01000078.1"/>
</dbReference>
<sequence length="209" mass="23658">MKTKLFLLITIVISQLSFAQQANDSSDVYIKGIFYIANQNVVIQNMDITLDHSTISGEGTFEIQSNKIQTLTCRSASIKRILVSNPNVLHIDNEDSFDTEIVYLSDFNKINPASEANILSKRTNPILKNVACETASTNKDKQYLFFKDTKIKPIKPSLINQQLVLDWAINPLMDMQIAVLMLDTRKSICDITNNFKDWTLSLEDNPPII</sequence>